<proteinExistence type="predicted"/>
<dbReference type="WBParaSite" id="ACRNAN_scaffold3663.g28641.t2">
    <property type="protein sequence ID" value="ACRNAN_scaffold3663.g28641.t2"/>
    <property type="gene ID" value="ACRNAN_scaffold3663.g28641"/>
</dbReference>
<dbReference type="Proteomes" id="UP000887540">
    <property type="component" value="Unplaced"/>
</dbReference>
<organism evidence="1 2">
    <name type="scientific">Acrobeloides nanus</name>
    <dbReference type="NCBI Taxonomy" id="290746"/>
    <lineage>
        <taxon>Eukaryota</taxon>
        <taxon>Metazoa</taxon>
        <taxon>Ecdysozoa</taxon>
        <taxon>Nematoda</taxon>
        <taxon>Chromadorea</taxon>
        <taxon>Rhabditida</taxon>
        <taxon>Tylenchina</taxon>
        <taxon>Cephalobomorpha</taxon>
        <taxon>Cephaloboidea</taxon>
        <taxon>Cephalobidae</taxon>
        <taxon>Acrobeloides</taxon>
    </lineage>
</organism>
<name>A0A914DT75_9BILA</name>
<sequence>MIETTHKGTPPEYVMFNSQTSTLSNNEEKKSWLLFWDDTRWINMAQGVNYRKTRIVSNKSFTRTSEFSWLFHDICFYFLSRRRELFQRTYFNILAELFQRHVSTDLFQLF</sequence>
<reference evidence="2" key="1">
    <citation type="submission" date="2022-11" db="UniProtKB">
        <authorList>
            <consortium name="WormBaseParasite"/>
        </authorList>
    </citation>
    <scope>IDENTIFICATION</scope>
</reference>
<accession>A0A914DT75</accession>
<evidence type="ECO:0000313" key="2">
    <source>
        <dbReference type="WBParaSite" id="ACRNAN_scaffold3663.g28641.t2"/>
    </source>
</evidence>
<keyword evidence="1" id="KW-1185">Reference proteome</keyword>
<evidence type="ECO:0000313" key="1">
    <source>
        <dbReference type="Proteomes" id="UP000887540"/>
    </source>
</evidence>
<dbReference type="AlphaFoldDB" id="A0A914DT75"/>
<protein>
    <submittedName>
        <fullName evidence="2">Uncharacterized protein</fullName>
    </submittedName>
</protein>